<name>A0A8J4DU13_9ACTN</name>
<dbReference type="InterPro" id="IPR036271">
    <property type="entry name" value="Tet_transcr_reg_TetR-rel_C_sf"/>
</dbReference>
<evidence type="ECO:0000313" key="4">
    <source>
        <dbReference type="Proteomes" id="UP000619260"/>
    </source>
</evidence>
<comment type="caution">
    <text evidence="3">The sequence shown here is derived from an EMBL/GenBank/DDBJ whole genome shotgun (WGS) entry which is preliminary data.</text>
</comment>
<dbReference type="Pfam" id="PF21597">
    <property type="entry name" value="TetR_C_43"/>
    <property type="match status" value="1"/>
</dbReference>
<evidence type="ECO:0000256" key="1">
    <source>
        <dbReference type="SAM" id="MobiDB-lite"/>
    </source>
</evidence>
<dbReference type="InterPro" id="IPR049445">
    <property type="entry name" value="TetR_SbtR-like_C"/>
</dbReference>
<accession>A0A8J4DU13</accession>
<evidence type="ECO:0000259" key="2">
    <source>
        <dbReference type="Pfam" id="PF21597"/>
    </source>
</evidence>
<feature type="domain" description="Transcriptional regulator SbtR-like C-terminal" evidence="2">
    <location>
        <begin position="2"/>
        <end position="92"/>
    </location>
</feature>
<dbReference type="AlphaFoldDB" id="A0A8J4DU13"/>
<gene>
    <name evidence="3" type="ORF">Val02_56030</name>
</gene>
<reference evidence="3" key="1">
    <citation type="submission" date="2021-01" db="EMBL/GenBank/DDBJ databases">
        <title>Whole genome shotgun sequence of Virgisporangium aliadipatigenens NBRC 105644.</title>
        <authorList>
            <person name="Komaki H."/>
            <person name="Tamura T."/>
        </authorList>
    </citation>
    <scope>NUCLEOTIDE SEQUENCE</scope>
    <source>
        <strain evidence="3">NBRC 105644</strain>
    </source>
</reference>
<dbReference type="RefSeq" id="WP_373317959.1">
    <property type="nucleotide sequence ID" value="NZ_BOPF01000022.1"/>
</dbReference>
<proteinExistence type="predicted"/>
<sequence>MVGENPTDKRFSDTLARAGQDAEAAATRPDHPLHAALGRLLDRAQRSGQVRPDVDTAVVIAVMVGTAYALRQVGHHVGGRTSALAVVVDGLRRSASARGRRRREWR</sequence>
<dbReference type="Gene3D" id="1.10.357.10">
    <property type="entry name" value="Tetracycline Repressor, domain 2"/>
    <property type="match status" value="1"/>
</dbReference>
<keyword evidence="4" id="KW-1185">Reference proteome</keyword>
<dbReference type="SUPFAM" id="SSF48498">
    <property type="entry name" value="Tetracyclin repressor-like, C-terminal domain"/>
    <property type="match status" value="1"/>
</dbReference>
<organism evidence="3 4">
    <name type="scientific">Virgisporangium aliadipatigenens</name>
    <dbReference type="NCBI Taxonomy" id="741659"/>
    <lineage>
        <taxon>Bacteria</taxon>
        <taxon>Bacillati</taxon>
        <taxon>Actinomycetota</taxon>
        <taxon>Actinomycetes</taxon>
        <taxon>Micromonosporales</taxon>
        <taxon>Micromonosporaceae</taxon>
        <taxon>Virgisporangium</taxon>
    </lineage>
</organism>
<feature type="region of interest" description="Disordered" evidence="1">
    <location>
        <begin position="1"/>
        <end position="31"/>
    </location>
</feature>
<dbReference type="Proteomes" id="UP000619260">
    <property type="component" value="Unassembled WGS sequence"/>
</dbReference>
<evidence type="ECO:0000313" key="3">
    <source>
        <dbReference type="EMBL" id="GIJ48717.1"/>
    </source>
</evidence>
<feature type="compositionally biased region" description="Basic and acidic residues" evidence="1">
    <location>
        <begin position="1"/>
        <end position="12"/>
    </location>
</feature>
<protein>
    <recommendedName>
        <fullName evidence="2">Transcriptional regulator SbtR-like C-terminal domain-containing protein</fullName>
    </recommendedName>
</protein>
<dbReference type="EMBL" id="BOPF01000022">
    <property type="protein sequence ID" value="GIJ48717.1"/>
    <property type="molecule type" value="Genomic_DNA"/>
</dbReference>